<gene>
    <name evidence="2" type="ORF">RHOBADRAFT_52861</name>
</gene>
<dbReference type="OrthoDB" id="276721at2759"/>
<dbReference type="InterPro" id="IPR001509">
    <property type="entry name" value="Epimerase_deHydtase"/>
</dbReference>
<name>A0A194S8V8_RHOGW</name>
<dbReference type="InterPro" id="IPR036291">
    <property type="entry name" value="NAD(P)-bd_dom_sf"/>
</dbReference>
<dbReference type="RefSeq" id="XP_018271890.1">
    <property type="nucleotide sequence ID" value="XM_018416541.1"/>
</dbReference>
<sequence length="328" mass="34733">MKVCIFGGNGFVGSAVARKAVARGWQVVSVSRSGTPFATPAGHTPSWVNEVEWRKGSPFDPATFDSVLPSCDALVSTLGTLFETTYKDKGVAKPLSVLKALAENLTGSRGNPLARDGRERSYERLNRDSALALFDAFHSSRSPSSSSSSLVSPSPFVFISAEDIFRPFVPARYIQTKRQAEADIWRRATAPADEPPSVRPVFVRPSLMYHPHLNPPSTLPATLLEATSHLHALVPPALHLLPSAPRPLPNSAPSLADDPATALPGALTSLSSLLSVPPIHVDAVGEAVCRAIADDATSGVIDVAAMRDMLGFDALGWGGKQRRAGGTA</sequence>
<dbReference type="AlphaFoldDB" id="A0A194S8V8"/>
<proteinExistence type="predicted"/>
<accession>A0A194S8V8</accession>
<dbReference type="PANTHER" id="PTHR12126">
    <property type="entry name" value="NADH-UBIQUINONE OXIDOREDUCTASE 39 KDA SUBUNIT-RELATED"/>
    <property type="match status" value="1"/>
</dbReference>
<evidence type="ECO:0000313" key="3">
    <source>
        <dbReference type="Proteomes" id="UP000053890"/>
    </source>
</evidence>
<protein>
    <recommendedName>
        <fullName evidence="1">NAD-dependent epimerase/dehydratase domain-containing protein</fullName>
    </recommendedName>
</protein>
<feature type="domain" description="NAD-dependent epimerase/dehydratase" evidence="1">
    <location>
        <begin position="3"/>
        <end position="57"/>
    </location>
</feature>
<dbReference type="InterPro" id="IPR051207">
    <property type="entry name" value="ComplexI_NDUFA9_subunit"/>
</dbReference>
<evidence type="ECO:0000313" key="2">
    <source>
        <dbReference type="EMBL" id="KPV75841.1"/>
    </source>
</evidence>
<dbReference type="STRING" id="578459.A0A194S8V8"/>
<dbReference type="OMA" id="VCEAFIS"/>
<dbReference type="Pfam" id="PF01370">
    <property type="entry name" value="Epimerase"/>
    <property type="match status" value="1"/>
</dbReference>
<dbReference type="Gene3D" id="3.40.50.720">
    <property type="entry name" value="NAD(P)-binding Rossmann-like Domain"/>
    <property type="match status" value="1"/>
</dbReference>
<dbReference type="Proteomes" id="UP000053890">
    <property type="component" value="Unassembled WGS sequence"/>
</dbReference>
<organism evidence="2 3">
    <name type="scientific">Rhodotorula graminis (strain WP1)</name>
    <dbReference type="NCBI Taxonomy" id="578459"/>
    <lineage>
        <taxon>Eukaryota</taxon>
        <taxon>Fungi</taxon>
        <taxon>Dikarya</taxon>
        <taxon>Basidiomycota</taxon>
        <taxon>Pucciniomycotina</taxon>
        <taxon>Microbotryomycetes</taxon>
        <taxon>Sporidiobolales</taxon>
        <taxon>Sporidiobolaceae</taxon>
        <taxon>Rhodotorula</taxon>
    </lineage>
</organism>
<keyword evidence="3" id="KW-1185">Reference proteome</keyword>
<dbReference type="GO" id="GO:0044877">
    <property type="term" value="F:protein-containing complex binding"/>
    <property type="evidence" value="ECO:0007669"/>
    <property type="project" value="TreeGrafter"/>
</dbReference>
<dbReference type="EMBL" id="KQ474077">
    <property type="protein sequence ID" value="KPV75841.1"/>
    <property type="molecule type" value="Genomic_DNA"/>
</dbReference>
<dbReference type="GeneID" id="28976989"/>
<reference evidence="2 3" key="1">
    <citation type="journal article" date="2015" name="Front. Microbiol.">
        <title>Genome sequence of the plant growth promoting endophytic yeast Rhodotorula graminis WP1.</title>
        <authorList>
            <person name="Firrincieli A."/>
            <person name="Otillar R."/>
            <person name="Salamov A."/>
            <person name="Schmutz J."/>
            <person name="Khan Z."/>
            <person name="Redman R.S."/>
            <person name="Fleck N.D."/>
            <person name="Lindquist E."/>
            <person name="Grigoriev I.V."/>
            <person name="Doty S.L."/>
        </authorList>
    </citation>
    <scope>NUCLEOTIDE SEQUENCE [LARGE SCALE GENOMIC DNA]</scope>
    <source>
        <strain evidence="2 3">WP1</strain>
    </source>
</reference>
<evidence type="ECO:0000259" key="1">
    <source>
        <dbReference type="Pfam" id="PF01370"/>
    </source>
</evidence>
<dbReference type="SUPFAM" id="SSF51735">
    <property type="entry name" value="NAD(P)-binding Rossmann-fold domains"/>
    <property type="match status" value="1"/>
</dbReference>
<dbReference type="GO" id="GO:0005739">
    <property type="term" value="C:mitochondrion"/>
    <property type="evidence" value="ECO:0007669"/>
    <property type="project" value="TreeGrafter"/>
</dbReference>
<dbReference type="PANTHER" id="PTHR12126:SF16">
    <property type="entry name" value="MIOREX COMPLEX COMPONENT 2"/>
    <property type="match status" value="1"/>
</dbReference>